<evidence type="ECO:0000256" key="5">
    <source>
        <dbReference type="ARBA" id="ARBA00035538"/>
    </source>
</evidence>
<dbReference type="HOGENOM" id="CLU_078055_0_0_1"/>
<keyword evidence="3" id="KW-0687">Ribonucleoprotein</keyword>
<dbReference type="InterPro" id="IPR034704">
    <property type="entry name" value="Ribosomal_bL28/bL31-like_sf"/>
</dbReference>
<comment type="similarity">
    <text evidence="1">Belongs to the bacterial ribosomal protein bL28 family.</text>
</comment>
<dbReference type="EMBL" id="JH431987">
    <property type="status" value="NOT_ANNOTATED_CDS"/>
    <property type="molecule type" value="Genomic_DNA"/>
</dbReference>
<evidence type="ECO:0000313" key="7">
    <source>
        <dbReference type="Proteomes" id="UP000014500"/>
    </source>
</evidence>
<dbReference type="PANTHER" id="PTHR13528">
    <property type="entry name" value="39S RIBOSOMAL PROTEIN L28, MITOCHONDRIAL"/>
    <property type="match status" value="1"/>
</dbReference>
<dbReference type="AlphaFoldDB" id="T1JPE6"/>
<name>T1JPE6_STRMM</name>
<accession>T1JPE6</accession>
<sequence>MWNLEWKYWRAVELLKRTPIQYQKYLYDVENKPPKPVHFIPKEKLFTRDPVTGQKKCLENRVIPLIFPIQCNLGLWGGEGIIKGLIKGPKYKDPRIPKMWFPTLRRAVIYSEILDKRMKFTVTFRALNLIDEAHGLDFYILKTDPVDLRSQLAMDLRRIMLLTLVRKEMYPDDPEKRDKIYEKYKEFVIPEEEAEWIGLSVRAACVKQQKIEIEAQRDVQLPLKMGYRSEFFQKLKEKKESEVTEQKTENWLSKIKSVTSFK</sequence>
<dbReference type="InterPro" id="IPR026569">
    <property type="entry name" value="Ribosomal_bL28"/>
</dbReference>
<dbReference type="OMA" id="KMSNRLK"/>
<dbReference type="SUPFAM" id="SSF143800">
    <property type="entry name" value="L28p-like"/>
    <property type="match status" value="1"/>
</dbReference>
<keyword evidence="2" id="KW-0689">Ribosomal protein</keyword>
<organism evidence="6 7">
    <name type="scientific">Strigamia maritima</name>
    <name type="common">European centipede</name>
    <name type="synonym">Geophilus maritimus</name>
    <dbReference type="NCBI Taxonomy" id="126957"/>
    <lineage>
        <taxon>Eukaryota</taxon>
        <taxon>Metazoa</taxon>
        <taxon>Ecdysozoa</taxon>
        <taxon>Arthropoda</taxon>
        <taxon>Myriapoda</taxon>
        <taxon>Chilopoda</taxon>
        <taxon>Pleurostigmophora</taxon>
        <taxon>Geophilomorpha</taxon>
        <taxon>Linotaeniidae</taxon>
        <taxon>Strigamia</taxon>
    </lineage>
</organism>
<evidence type="ECO:0000256" key="2">
    <source>
        <dbReference type="ARBA" id="ARBA00022980"/>
    </source>
</evidence>
<keyword evidence="7" id="KW-1185">Reference proteome</keyword>
<dbReference type="eggNOG" id="KOG3279">
    <property type="taxonomic scope" value="Eukaryota"/>
</dbReference>
<evidence type="ECO:0000256" key="3">
    <source>
        <dbReference type="ARBA" id="ARBA00023274"/>
    </source>
</evidence>
<evidence type="ECO:0000256" key="1">
    <source>
        <dbReference type="ARBA" id="ARBA00008760"/>
    </source>
</evidence>
<dbReference type="PhylomeDB" id="T1JPE6"/>
<dbReference type="GO" id="GO:0003735">
    <property type="term" value="F:structural constituent of ribosome"/>
    <property type="evidence" value="ECO:0007669"/>
    <property type="project" value="InterPro"/>
</dbReference>
<dbReference type="STRING" id="126957.T1JPE6"/>
<reference evidence="7" key="1">
    <citation type="submission" date="2011-05" db="EMBL/GenBank/DDBJ databases">
        <authorList>
            <person name="Richards S.R."/>
            <person name="Qu J."/>
            <person name="Jiang H."/>
            <person name="Jhangiani S.N."/>
            <person name="Agravi P."/>
            <person name="Goodspeed R."/>
            <person name="Gross S."/>
            <person name="Mandapat C."/>
            <person name="Jackson L."/>
            <person name="Mathew T."/>
            <person name="Pu L."/>
            <person name="Thornton R."/>
            <person name="Saada N."/>
            <person name="Wilczek-Boney K.B."/>
            <person name="Lee S."/>
            <person name="Kovar C."/>
            <person name="Wu Y."/>
            <person name="Scherer S.E."/>
            <person name="Worley K.C."/>
            <person name="Muzny D.M."/>
            <person name="Gibbs R."/>
        </authorList>
    </citation>
    <scope>NUCLEOTIDE SEQUENCE</scope>
    <source>
        <strain evidence="7">Brora</strain>
    </source>
</reference>
<evidence type="ECO:0000256" key="4">
    <source>
        <dbReference type="ARBA" id="ARBA00035269"/>
    </source>
</evidence>
<reference evidence="6" key="2">
    <citation type="submission" date="2015-02" db="UniProtKB">
        <authorList>
            <consortium name="EnsemblMetazoa"/>
        </authorList>
    </citation>
    <scope>IDENTIFICATION</scope>
</reference>
<protein>
    <recommendedName>
        <fullName evidence="4">Large ribosomal subunit protein bL28m</fullName>
    </recommendedName>
    <alternativeName>
        <fullName evidence="5">39S ribosomal protein L28, mitochondrial</fullName>
    </alternativeName>
</protein>
<evidence type="ECO:0000313" key="6">
    <source>
        <dbReference type="EnsemblMetazoa" id="SMAR015723-PA"/>
    </source>
</evidence>
<dbReference type="Proteomes" id="UP000014500">
    <property type="component" value="Unassembled WGS sequence"/>
</dbReference>
<proteinExistence type="inferred from homology"/>
<dbReference type="GO" id="GO:0005762">
    <property type="term" value="C:mitochondrial large ribosomal subunit"/>
    <property type="evidence" value="ECO:0007669"/>
    <property type="project" value="TreeGrafter"/>
</dbReference>
<dbReference type="EnsemblMetazoa" id="SMAR015723-RA">
    <property type="protein sequence ID" value="SMAR015723-PA"/>
    <property type="gene ID" value="SMAR015723"/>
</dbReference>
<dbReference type="PANTHER" id="PTHR13528:SF2">
    <property type="entry name" value="LARGE RIBOSOMAL SUBUNIT PROTEIN BL28M"/>
    <property type="match status" value="1"/>
</dbReference>